<feature type="compositionally biased region" description="Basic and acidic residues" evidence="1">
    <location>
        <begin position="21"/>
        <end position="30"/>
    </location>
</feature>
<dbReference type="Proteomes" id="UP000325081">
    <property type="component" value="Unassembled WGS sequence"/>
</dbReference>
<comment type="caution">
    <text evidence="2">The sequence shown here is derived from an EMBL/GenBank/DDBJ whole genome shotgun (WGS) entry which is preliminary data.</text>
</comment>
<accession>A0A5A7REX9</accession>
<feature type="compositionally biased region" description="Acidic residues" evidence="1">
    <location>
        <begin position="1"/>
        <end position="11"/>
    </location>
</feature>
<feature type="region of interest" description="Disordered" evidence="1">
    <location>
        <begin position="1"/>
        <end position="51"/>
    </location>
</feature>
<keyword evidence="3" id="KW-1185">Reference proteome</keyword>
<name>A0A5A7REX9_STRAF</name>
<evidence type="ECO:0000313" key="3">
    <source>
        <dbReference type="Proteomes" id="UP000325081"/>
    </source>
</evidence>
<dbReference type="EMBL" id="BKCP01012070">
    <property type="protein sequence ID" value="GER55677.1"/>
    <property type="molecule type" value="Genomic_DNA"/>
</dbReference>
<evidence type="ECO:0000313" key="2">
    <source>
        <dbReference type="EMBL" id="GER55677.1"/>
    </source>
</evidence>
<proteinExistence type="predicted"/>
<evidence type="ECO:0000256" key="1">
    <source>
        <dbReference type="SAM" id="MobiDB-lite"/>
    </source>
</evidence>
<protein>
    <submittedName>
        <fullName evidence="2">SKP1-like 20</fullName>
    </submittedName>
</protein>
<sequence length="290" mass="32365">MERGEELEDIQASEKGGGSRRSVEVEDRGSVKMHGKGVARELEEGEQGCVSTKKQEGNLKAQSGTLKVPVWRRKGQAKGRLNRTDSPMEIVPVQGIDVLLSFGKKKSLAFILHYINFRQIPTVRRKLRRNPDQRWRATIGATITNPALAAAEFSSRATTLAPLGNPSSNVDRRLRAYYRWTEKARPDHFRREQHQSGELQAPRVFSGNEQQPLEALIEQPSILIPSSSSPDCNIRRAAGTFLTNNSPFGPRARREAGRSFAESPEQPVLYVRLPGNSPGLVDRLQGMFVE</sequence>
<gene>
    <name evidence="2" type="ORF">STAS_33362</name>
</gene>
<reference evidence="3" key="1">
    <citation type="journal article" date="2019" name="Curr. Biol.">
        <title>Genome Sequence of Striga asiatica Provides Insight into the Evolution of Plant Parasitism.</title>
        <authorList>
            <person name="Yoshida S."/>
            <person name="Kim S."/>
            <person name="Wafula E.K."/>
            <person name="Tanskanen J."/>
            <person name="Kim Y.M."/>
            <person name="Honaas L."/>
            <person name="Yang Z."/>
            <person name="Spallek T."/>
            <person name="Conn C.E."/>
            <person name="Ichihashi Y."/>
            <person name="Cheong K."/>
            <person name="Cui S."/>
            <person name="Der J.P."/>
            <person name="Gundlach H."/>
            <person name="Jiao Y."/>
            <person name="Hori C."/>
            <person name="Ishida J.K."/>
            <person name="Kasahara H."/>
            <person name="Kiba T."/>
            <person name="Kim M.S."/>
            <person name="Koo N."/>
            <person name="Laohavisit A."/>
            <person name="Lee Y.H."/>
            <person name="Lumba S."/>
            <person name="McCourt P."/>
            <person name="Mortimer J.C."/>
            <person name="Mutuku J.M."/>
            <person name="Nomura T."/>
            <person name="Sasaki-Sekimoto Y."/>
            <person name="Seto Y."/>
            <person name="Wang Y."/>
            <person name="Wakatake T."/>
            <person name="Sakakibara H."/>
            <person name="Demura T."/>
            <person name="Yamaguchi S."/>
            <person name="Yoneyama K."/>
            <person name="Manabe R.I."/>
            <person name="Nelson D.C."/>
            <person name="Schulman A.H."/>
            <person name="Timko M.P."/>
            <person name="dePamphilis C.W."/>
            <person name="Choi D."/>
            <person name="Shirasu K."/>
        </authorList>
    </citation>
    <scope>NUCLEOTIDE SEQUENCE [LARGE SCALE GENOMIC DNA]</scope>
    <source>
        <strain evidence="3">cv. UVA1</strain>
    </source>
</reference>
<dbReference type="AlphaFoldDB" id="A0A5A7REX9"/>
<organism evidence="2 3">
    <name type="scientific">Striga asiatica</name>
    <name type="common">Asiatic witchweed</name>
    <name type="synonym">Buchnera asiatica</name>
    <dbReference type="NCBI Taxonomy" id="4170"/>
    <lineage>
        <taxon>Eukaryota</taxon>
        <taxon>Viridiplantae</taxon>
        <taxon>Streptophyta</taxon>
        <taxon>Embryophyta</taxon>
        <taxon>Tracheophyta</taxon>
        <taxon>Spermatophyta</taxon>
        <taxon>Magnoliopsida</taxon>
        <taxon>eudicotyledons</taxon>
        <taxon>Gunneridae</taxon>
        <taxon>Pentapetalae</taxon>
        <taxon>asterids</taxon>
        <taxon>lamiids</taxon>
        <taxon>Lamiales</taxon>
        <taxon>Orobanchaceae</taxon>
        <taxon>Buchnereae</taxon>
        <taxon>Striga</taxon>
    </lineage>
</organism>